<evidence type="ECO:0000259" key="5">
    <source>
        <dbReference type="PROSITE" id="PS51898"/>
    </source>
</evidence>
<accession>A0A2T4YX83</accession>
<dbReference type="PROSITE" id="PS51898">
    <property type="entry name" value="TYR_RECOMBINASE"/>
    <property type="match status" value="1"/>
</dbReference>
<evidence type="ECO:0000256" key="3">
    <source>
        <dbReference type="ARBA" id="ARBA00023125"/>
    </source>
</evidence>
<reference evidence="6 7" key="1">
    <citation type="submission" date="2018-04" db="EMBL/GenBank/DDBJ databases">
        <title>Genomic Encyclopedia of Archaeal and Bacterial Type Strains, Phase II (KMG-II): from individual species to whole genera.</title>
        <authorList>
            <person name="Goeker M."/>
        </authorList>
    </citation>
    <scope>NUCLEOTIDE SEQUENCE [LARGE SCALE GENOMIC DNA]</scope>
    <source>
        <strain evidence="6 7">DSM 25521</strain>
    </source>
</reference>
<dbReference type="SUPFAM" id="SSF56349">
    <property type="entry name" value="DNA breaking-rejoining enzymes"/>
    <property type="match status" value="1"/>
</dbReference>
<keyword evidence="7" id="KW-1185">Reference proteome</keyword>
<keyword evidence="2" id="KW-0229">DNA integration</keyword>
<dbReference type="GO" id="GO:0006310">
    <property type="term" value="P:DNA recombination"/>
    <property type="evidence" value="ECO:0007669"/>
    <property type="project" value="UniProtKB-KW"/>
</dbReference>
<dbReference type="PANTHER" id="PTHR30629:SF2">
    <property type="entry name" value="PROPHAGE INTEGRASE INTS-RELATED"/>
    <property type="match status" value="1"/>
</dbReference>
<sequence length="448" mass="48733">MASAKLTKRSVDAITPRATEFCVWDAEVSGFGVRVRPSGAMSYLAMYRTGGRNSPLRKVTLGSVGKLTVEEARAAARTILAKAELGEDVAEQLSNARKAETISDLCDLYFKEAERGVLIGKRGKPKKASTLTSDRGRITRHIKPLLGRKTVQEVTKADVERFLRDVASGRTATDVRTKKHGRAIVRGGQGTATRTVRLLGGIFTYAIELGMRQDNPVHGVRKFADGQSERFLSSEELSRLGAALREAETIGLPWNANLDAPGAKHLPRNPEDRRTRLSPHATAAIRFLILTGLRLREALSLRWSDVDVERGLLFLPDTKTGRRTVVLGDSAMEILQSVPRISGFRFVFAGEKLDRPRSDLKRPWSIVTRAAGLEGVRLHDLRHTFASHGAAAGMGLTVVGRLLGHADIKTTNRYSHFDTGPLRRAADAAGAPIAAALNGTGQLKRSGA</sequence>
<dbReference type="Gene3D" id="1.10.150.130">
    <property type="match status" value="1"/>
</dbReference>
<dbReference type="Pfam" id="PF00589">
    <property type="entry name" value="Phage_integrase"/>
    <property type="match status" value="1"/>
</dbReference>
<evidence type="ECO:0000313" key="7">
    <source>
        <dbReference type="Proteomes" id="UP000241808"/>
    </source>
</evidence>
<keyword evidence="3" id="KW-0238">DNA-binding</keyword>
<keyword evidence="4" id="KW-0233">DNA recombination</keyword>
<dbReference type="InterPro" id="IPR002104">
    <property type="entry name" value="Integrase_catalytic"/>
</dbReference>
<dbReference type="InterPro" id="IPR013762">
    <property type="entry name" value="Integrase-like_cat_sf"/>
</dbReference>
<dbReference type="InterPro" id="IPR011010">
    <property type="entry name" value="DNA_brk_join_enz"/>
</dbReference>
<organism evidence="6 7">
    <name type="scientific">Phreatobacter oligotrophus</name>
    <dbReference type="NCBI Taxonomy" id="1122261"/>
    <lineage>
        <taxon>Bacteria</taxon>
        <taxon>Pseudomonadati</taxon>
        <taxon>Pseudomonadota</taxon>
        <taxon>Alphaproteobacteria</taxon>
        <taxon>Hyphomicrobiales</taxon>
        <taxon>Phreatobacteraceae</taxon>
        <taxon>Phreatobacter</taxon>
    </lineage>
</organism>
<evidence type="ECO:0000313" key="6">
    <source>
        <dbReference type="EMBL" id="PTM50416.1"/>
    </source>
</evidence>
<dbReference type="GO" id="GO:0015074">
    <property type="term" value="P:DNA integration"/>
    <property type="evidence" value="ECO:0007669"/>
    <property type="project" value="UniProtKB-KW"/>
</dbReference>
<dbReference type="Proteomes" id="UP000241808">
    <property type="component" value="Unassembled WGS sequence"/>
</dbReference>
<dbReference type="RefSeq" id="WP_108179359.1">
    <property type="nucleotide sequence ID" value="NZ_PZZL01000014.1"/>
</dbReference>
<dbReference type="Gene3D" id="3.30.160.390">
    <property type="entry name" value="Integrase, DNA-binding domain"/>
    <property type="match status" value="1"/>
</dbReference>
<gene>
    <name evidence="6" type="ORF">C8P69_1142</name>
</gene>
<comment type="caution">
    <text evidence="6">The sequence shown here is derived from an EMBL/GenBank/DDBJ whole genome shotgun (WGS) entry which is preliminary data.</text>
</comment>
<dbReference type="InterPro" id="IPR038488">
    <property type="entry name" value="Integrase_DNA-bd_sf"/>
</dbReference>
<protein>
    <submittedName>
        <fullName evidence="6">Site-specific recombinase XerD</fullName>
    </submittedName>
</protein>
<evidence type="ECO:0000256" key="4">
    <source>
        <dbReference type="ARBA" id="ARBA00023172"/>
    </source>
</evidence>
<dbReference type="InterPro" id="IPR050808">
    <property type="entry name" value="Phage_Integrase"/>
</dbReference>
<dbReference type="PANTHER" id="PTHR30629">
    <property type="entry name" value="PROPHAGE INTEGRASE"/>
    <property type="match status" value="1"/>
</dbReference>
<dbReference type="CDD" id="cd00796">
    <property type="entry name" value="INT_Rci_Hp1_C"/>
    <property type="match status" value="1"/>
</dbReference>
<feature type="domain" description="Tyr recombinase" evidence="5">
    <location>
        <begin position="227"/>
        <end position="427"/>
    </location>
</feature>
<evidence type="ECO:0000256" key="1">
    <source>
        <dbReference type="ARBA" id="ARBA00008857"/>
    </source>
</evidence>
<evidence type="ECO:0000256" key="2">
    <source>
        <dbReference type="ARBA" id="ARBA00022908"/>
    </source>
</evidence>
<dbReference type="Pfam" id="PF13356">
    <property type="entry name" value="Arm-DNA-bind_3"/>
    <property type="match status" value="1"/>
</dbReference>
<proteinExistence type="inferred from homology"/>
<dbReference type="InterPro" id="IPR010998">
    <property type="entry name" value="Integrase_recombinase_N"/>
</dbReference>
<dbReference type="AlphaFoldDB" id="A0A2T4YX83"/>
<dbReference type="OrthoDB" id="6388170at2"/>
<dbReference type="EMBL" id="PZZL01000014">
    <property type="protein sequence ID" value="PTM50416.1"/>
    <property type="molecule type" value="Genomic_DNA"/>
</dbReference>
<name>A0A2T4YX83_9HYPH</name>
<comment type="similarity">
    <text evidence="1">Belongs to the 'phage' integrase family.</text>
</comment>
<dbReference type="Gene3D" id="1.10.443.10">
    <property type="entry name" value="Intergrase catalytic core"/>
    <property type="match status" value="1"/>
</dbReference>
<dbReference type="GO" id="GO:0003677">
    <property type="term" value="F:DNA binding"/>
    <property type="evidence" value="ECO:0007669"/>
    <property type="project" value="UniProtKB-KW"/>
</dbReference>
<dbReference type="InterPro" id="IPR025166">
    <property type="entry name" value="Integrase_DNA_bind_dom"/>
</dbReference>